<gene>
    <name evidence="2" type="ORF">DFH45_002720</name>
</gene>
<dbReference type="SMART" id="SM00860">
    <property type="entry name" value="SMI1_KNR4"/>
    <property type="match status" value="1"/>
</dbReference>
<dbReference type="RefSeq" id="WP_077309276.1">
    <property type="nucleotide sequence ID" value="NZ_CP016090.1"/>
</dbReference>
<comment type="caution">
    <text evidence="2">The sequence shown here is derived from an EMBL/GenBank/DDBJ whole genome shotgun (WGS) entry which is preliminary data.</text>
</comment>
<proteinExistence type="predicted"/>
<dbReference type="SUPFAM" id="SSF160631">
    <property type="entry name" value="SMI1/KNR4-like"/>
    <property type="match status" value="1"/>
</dbReference>
<dbReference type="Proteomes" id="UP000821656">
    <property type="component" value="Unassembled WGS sequence"/>
</dbReference>
<dbReference type="Pfam" id="PF09346">
    <property type="entry name" value="SMI1_KNR4"/>
    <property type="match status" value="1"/>
</dbReference>
<protein>
    <recommendedName>
        <fullName evidence="1">Knr4/Smi1-like domain-containing protein</fullName>
    </recommendedName>
</protein>
<evidence type="ECO:0000313" key="3">
    <source>
        <dbReference type="Proteomes" id="UP000821656"/>
    </source>
</evidence>
<dbReference type="EMBL" id="JABSXK010000001">
    <property type="protein sequence ID" value="NRV09757.1"/>
    <property type="molecule type" value="Genomic_DNA"/>
</dbReference>
<evidence type="ECO:0000259" key="1">
    <source>
        <dbReference type="SMART" id="SM00860"/>
    </source>
</evidence>
<accession>A0A9Q5CT02</accession>
<dbReference type="AlphaFoldDB" id="A0A9Q5CT02"/>
<dbReference type="Gene3D" id="3.40.1580.10">
    <property type="entry name" value="SMI1/KNR4-like"/>
    <property type="match status" value="1"/>
</dbReference>
<organism evidence="2 3">
    <name type="scientific">Clostridium beijerinckii</name>
    <name type="common">Clostridium MP</name>
    <dbReference type="NCBI Taxonomy" id="1520"/>
    <lineage>
        <taxon>Bacteria</taxon>
        <taxon>Bacillati</taxon>
        <taxon>Bacillota</taxon>
        <taxon>Clostridia</taxon>
        <taxon>Eubacteriales</taxon>
        <taxon>Clostridiaceae</taxon>
        <taxon>Clostridium</taxon>
    </lineage>
</organism>
<dbReference type="InterPro" id="IPR018958">
    <property type="entry name" value="Knr4/Smi1-like_dom"/>
</dbReference>
<dbReference type="InterPro" id="IPR037883">
    <property type="entry name" value="Knr4/Smi1-like_sf"/>
</dbReference>
<sequence length="160" mass="19155">MYKNNKLLDVEKTKITENDLRDIEETYNIIFPDSFRKHYLMYNGGRPEKNIFIDKDGEKQECGYFHAIKYDNGDEWGLKRKLKIDFDEESIFPKWLVSFADNFIGMEFCWSLRKEEYGAIYYWDCDANYGDDPSKSDDYAVFLANSLEEFMNMLIEDDEE</sequence>
<feature type="domain" description="Knr4/Smi1-like" evidence="1">
    <location>
        <begin position="14"/>
        <end position="153"/>
    </location>
</feature>
<reference evidence="2" key="1">
    <citation type="submission" date="2020-05" db="EMBL/GenBank/DDBJ databases">
        <title>Genomic insights into acetone-butanol-ethanol (ABE) fermentation by sequencing solventogenic clostridia strains.</title>
        <authorList>
            <person name="Brown S."/>
        </authorList>
    </citation>
    <scope>NUCLEOTIDE SEQUENCE</scope>
    <source>
        <strain evidence="2">DJ126</strain>
    </source>
</reference>
<name>A0A9Q5CT02_CLOBE</name>
<evidence type="ECO:0000313" key="2">
    <source>
        <dbReference type="EMBL" id="NRV09757.1"/>
    </source>
</evidence>